<evidence type="ECO:0000313" key="11">
    <source>
        <dbReference type="Proteomes" id="UP000326336"/>
    </source>
</evidence>
<feature type="transmembrane region" description="Helical" evidence="9">
    <location>
        <begin position="326"/>
        <end position="349"/>
    </location>
</feature>
<sequence length="540" mass="57899">MSEQDDQKLDLASVFPAKGDARRPPDWWGRGLLYAVIAVFGAIFVWMSWGKVSGVVLDIVISTFLALAIEPLVLSMVKHGWRRGAASAVSLIGLGIIIVALLAMFGNMFVQQLIAMISGLPAMYDQLLKVLQQYTSLDIPHLQNMGMQILEKIQNSSFVTNLAGQALSTTMGVFSFLLDLMTVIMVTYYISAAGPKLRRSMCQWLGPTTQRRFLLGWTIIQEQISGFLFSRSILAAINAVCVAVFLYAINVPYQLPLSIFCGIVSQFVPTVGAYIGGALPMLFAWGVGGWVYAVAVVVYITIYQQIENLILAPKISQRTMDLNPCVAFLSVLVFGSLFGALGAFLALPITASMQAIFRVYTKRYELVDSPLMSDPTPVRKSKVVEGAEAFNEHVIKPVSDHMPRAAKGTSARVPMNEELRQLQEQAFRHTSQELDDSATMAIPKGGLLHGTQAVRPAVALRGTAAADGDAVAEGGDDVDFAGFDDVAGDVDDGASGNAAAGANAAAGGKGGKDGSGGTSNADDRSDGDAGFVDNPRSRWR</sequence>
<dbReference type="AlphaFoldDB" id="A0A5N5RIN3"/>
<feature type="transmembrane region" description="Helical" evidence="9">
    <location>
        <begin position="89"/>
        <end position="110"/>
    </location>
</feature>
<dbReference type="OrthoDB" id="5242074at2"/>
<keyword evidence="4" id="KW-1003">Cell membrane</keyword>
<evidence type="ECO:0000313" key="10">
    <source>
        <dbReference type="EMBL" id="KAB5607166.1"/>
    </source>
</evidence>
<keyword evidence="5 9" id="KW-0812">Transmembrane</keyword>
<feature type="transmembrane region" description="Helical" evidence="9">
    <location>
        <begin position="282"/>
        <end position="306"/>
    </location>
</feature>
<feature type="region of interest" description="Disordered" evidence="8">
    <location>
        <begin position="492"/>
        <end position="540"/>
    </location>
</feature>
<dbReference type="GO" id="GO:0055085">
    <property type="term" value="P:transmembrane transport"/>
    <property type="evidence" value="ECO:0007669"/>
    <property type="project" value="TreeGrafter"/>
</dbReference>
<comment type="similarity">
    <text evidence="2">Belongs to the autoinducer-2 exporter (AI-2E) (TC 2.A.86) family.</text>
</comment>
<evidence type="ECO:0000256" key="1">
    <source>
        <dbReference type="ARBA" id="ARBA00004651"/>
    </source>
</evidence>
<proteinExistence type="inferred from homology"/>
<feature type="transmembrane region" description="Helical" evidence="9">
    <location>
        <begin position="31"/>
        <end position="49"/>
    </location>
</feature>
<dbReference type="Proteomes" id="UP000326336">
    <property type="component" value="Unassembled WGS sequence"/>
</dbReference>
<keyword evidence="11" id="KW-1185">Reference proteome</keyword>
<evidence type="ECO:0000256" key="9">
    <source>
        <dbReference type="SAM" id="Phobius"/>
    </source>
</evidence>
<feature type="compositionally biased region" description="Gly residues" evidence="8">
    <location>
        <begin position="507"/>
        <end position="517"/>
    </location>
</feature>
<dbReference type="PANTHER" id="PTHR21716:SF53">
    <property type="entry name" value="PERMEASE PERM-RELATED"/>
    <property type="match status" value="1"/>
</dbReference>
<feature type="transmembrane region" description="Helical" evidence="9">
    <location>
        <begin position="55"/>
        <end position="77"/>
    </location>
</feature>
<feature type="compositionally biased region" description="Low complexity" evidence="8">
    <location>
        <begin position="493"/>
        <end position="506"/>
    </location>
</feature>
<dbReference type="InterPro" id="IPR002549">
    <property type="entry name" value="AI-2E-like"/>
</dbReference>
<organism evidence="10 11">
    <name type="scientific">Bifidobacterium jacchi</name>
    <dbReference type="NCBI Taxonomy" id="2490545"/>
    <lineage>
        <taxon>Bacteria</taxon>
        <taxon>Bacillati</taxon>
        <taxon>Actinomycetota</taxon>
        <taxon>Actinomycetes</taxon>
        <taxon>Bifidobacteriales</taxon>
        <taxon>Bifidobacteriaceae</taxon>
        <taxon>Bifidobacterium</taxon>
    </lineage>
</organism>
<dbReference type="PANTHER" id="PTHR21716">
    <property type="entry name" value="TRANSMEMBRANE PROTEIN"/>
    <property type="match status" value="1"/>
</dbReference>
<evidence type="ECO:0000256" key="7">
    <source>
        <dbReference type="ARBA" id="ARBA00023136"/>
    </source>
</evidence>
<evidence type="ECO:0000256" key="5">
    <source>
        <dbReference type="ARBA" id="ARBA00022692"/>
    </source>
</evidence>
<evidence type="ECO:0000256" key="8">
    <source>
        <dbReference type="SAM" id="MobiDB-lite"/>
    </source>
</evidence>
<evidence type="ECO:0000256" key="6">
    <source>
        <dbReference type="ARBA" id="ARBA00022989"/>
    </source>
</evidence>
<dbReference type="RefSeq" id="WP_151916748.1">
    <property type="nucleotide sequence ID" value="NZ_RQSP01000014.1"/>
</dbReference>
<accession>A0A5N5RIN3</accession>
<feature type="transmembrane region" description="Helical" evidence="9">
    <location>
        <begin position="228"/>
        <end position="249"/>
    </location>
</feature>
<comment type="caution">
    <text evidence="10">The sequence shown here is derived from an EMBL/GenBank/DDBJ whole genome shotgun (WGS) entry which is preliminary data.</text>
</comment>
<dbReference type="GO" id="GO:0005886">
    <property type="term" value="C:plasma membrane"/>
    <property type="evidence" value="ECO:0007669"/>
    <property type="project" value="UniProtKB-SubCell"/>
</dbReference>
<feature type="transmembrane region" description="Helical" evidence="9">
    <location>
        <begin position="171"/>
        <end position="191"/>
    </location>
</feature>
<keyword evidence="3" id="KW-0813">Transport</keyword>
<evidence type="ECO:0000256" key="2">
    <source>
        <dbReference type="ARBA" id="ARBA00009773"/>
    </source>
</evidence>
<keyword evidence="7 9" id="KW-0472">Membrane</keyword>
<comment type="subcellular location">
    <subcellularLocation>
        <location evidence="1">Cell membrane</location>
        <topology evidence="1">Multi-pass membrane protein</topology>
    </subcellularLocation>
</comment>
<evidence type="ECO:0000256" key="3">
    <source>
        <dbReference type="ARBA" id="ARBA00022448"/>
    </source>
</evidence>
<dbReference type="Pfam" id="PF01594">
    <property type="entry name" value="AI-2E_transport"/>
    <property type="match status" value="1"/>
</dbReference>
<name>A0A5N5RIN3_9BIFI</name>
<evidence type="ECO:0000256" key="4">
    <source>
        <dbReference type="ARBA" id="ARBA00022475"/>
    </source>
</evidence>
<keyword evidence="6 9" id="KW-1133">Transmembrane helix</keyword>
<protein>
    <submittedName>
        <fullName evidence="10">AI-2E family transporter</fullName>
    </submittedName>
</protein>
<dbReference type="EMBL" id="RQSP01000014">
    <property type="protein sequence ID" value="KAB5607166.1"/>
    <property type="molecule type" value="Genomic_DNA"/>
</dbReference>
<gene>
    <name evidence="10" type="ORF">EHS19_05315</name>
</gene>
<reference evidence="10 11" key="1">
    <citation type="journal article" date="2019" name="Int. J. Syst. Evol. Microbiol.">
        <title>Bifidobacterium jacchi sp. nov., isolated from the faeces of a baby common marmoset (Callithrix jacchus).</title>
        <authorList>
            <person name="Modesto M."/>
            <person name="Watanabe K."/>
            <person name="Arita M."/>
            <person name="Satti M."/>
            <person name="Oki K."/>
            <person name="Sciavilla P."/>
            <person name="Patavino C."/>
            <person name="Camma C."/>
            <person name="Michelini S."/>
            <person name="Sgorbati B."/>
            <person name="Mattarelli P."/>
        </authorList>
    </citation>
    <scope>NUCLEOTIDE SEQUENCE [LARGE SCALE GENOMIC DNA]</scope>
    <source>
        <strain evidence="10 11">MRM 9.3</strain>
    </source>
</reference>